<proteinExistence type="predicted"/>
<keyword evidence="2" id="KW-0238">DNA-binding</keyword>
<dbReference type="Proteomes" id="UP001183202">
    <property type="component" value="Unassembled WGS sequence"/>
</dbReference>
<feature type="region of interest" description="Disordered" evidence="4">
    <location>
        <begin position="240"/>
        <end position="263"/>
    </location>
</feature>
<dbReference type="InterPro" id="IPR029016">
    <property type="entry name" value="GAF-like_dom_sf"/>
</dbReference>
<dbReference type="InterPro" id="IPR036388">
    <property type="entry name" value="WH-like_DNA-bd_sf"/>
</dbReference>
<evidence type="ECO:0000256" key="2">
    <source>
        <dbReference type="ARBA" id="ARBA00023125"/>
    </source>
</evidence>
<feature type="domain" description="IclR-ED" evidence="5">
    <location>
        <begin position="60"/>
        <end position="239"/>
    </location>
</feature>
<dbReference type="Pfam" id="PF01614">
    <property type="entry name" value="IclR_C"/>
    <property type="match status" value="1"/>
</dbReference>
<dbReference type="PROSITE" id="PS51078">
    <property type="entry name" value="ICLR_ED"/>
    <property type="match status" value="1"/>
</dbReference>
<dbReference type="Pfam" id="PF09339">
    <property type="entry name" value="HTH_IclR"/>
    <property type="match status" value="1"/>
</dbReference>
<gene>
    <name evidence="6" type="ORF">RM445_27875</name>
</gene>
<evidence type="ECO:0000259" key="5">
    <source>
        <dbReference type="PROSITE" id="PS51078"/>
    </source>
</evidence>
<dbReference type="PANTHER" id="PTHR30136:SF24">
    <property type="entry name" value="HTH-TYPE TRANSCRIPTIONAL REPRESSOR ALLR"/>
    <property type="match status" value="1"/>
</dbReference>
<dbReference type="Gene3D" id="1.10.10.10">
    <property type="entry name" value="Winged helix-like DNA-binding domain superfamily/Winged helix DNA-binding domain"/>
    <property type="match status" value="1"/>
</dbReference>
<dbReference type="EMBL" id="JAVREJ010000029">
    <property type="protein sequence ID" value="MDT0353336.1"/>
    <property type="molecule type" value="Genomic_DNA"/>
</dbReference>
<evidence type="ECO:0000256" key="1">
    <source>
        <dbReference type="ARBA" id="ARBA00023015"/>
    </source>
</evidence>
<evidence type="ECO:0000313" key="7">
    <source>
        <dbReference type="Proteomes" id="UP001183202"/>
    </source>
</evidence>
<dbReference type="SUPFAM" id="SSF55781">
    <property type="entry name" value="GAF domain-like"/>
    <property type="match status" value="1"/>
</dbReference>
<organism evidence="6 7">
    <name type="scientific">Pseudonocardia charpentierae</name>
    <dbReference type="NCBI Taxonomy" id="3075545"/>
    <lineage>
        <taxon>Bacteria</taxon>
        <taxon>Bacillati</taxon>
        <taxon>Actinomycetota</taxon>
        <taxon>Actinomycetes</taxon>
        <taxon>Pseudonocardiales</taxon>
        <taxon>Pseudonocardiaceae</taxon>
        <taxon>Pseudonocardia</taxon>
    </lineage>
</organism>
<name>A0ABU2NHA1_9PSEU</name>
<dbReference type="Gene3D" id="3.30.450.40">
    <property type="match status" value="1"/>
</dbReference>
<comment type="caution">
    <text evidence="6">The sequence shown here is derived from an EMBL/GenBank/DDBJ whole genome shotgun (WGS) entry which is preliminary data.</text>
</comment>
<dbReference type="InterPro" id="IPR005471">
    <property type="entry name" value="Tscrpt_reg_IclR_N"/>
</dbReference>
<reference evidence="7" key="1">
    <citation type="submission" date="2023-07" db="EMBL/GenBank/DDBJ databases">
        <title>30 novel species of actinomycetes from the DSMZ collection.</title>
        <authorList>
            <person name="Nouioui I."/>
        </authorList>
    </citation>
    <scope>NUCLEOTIDE SEQUENCE [LARGE SCALE GENOMIC DNA]</scope>
    <source>
        <strain evidence="7">DSM 45834</strain>
    </source>
</reference>
<dbReference type="InterPro" id="IPR014757">
    <property type="entry name" value="Tscrpt_reg_IclR_C"/>
</dbReference>
<dbReference type="SMART" id="SM00346">
    <property type="entry name" value="HTH_ICLR"/>
    <property type="match status" value="1"/>
</dbReference>
<protein>
    <submittedName>
        <fullName evidence="6">IclR family transcriptional regulator C-terminal domain-containing protein</fullName>
    </submittedName>
</protein>
<dbReference type="InterPro" id="IPR050707">
    <property type="entry name" value="HTH_MetabolicPath_Reg"/>
</dbReference>
<evidence type="ECO:0000256" key="3">
    <source>
        <dbReference type="ARBA" id="ARBA00023163"/>
    </source>
</evidence>
<dbReference type="InterPro" id="IPR036390">
    <property type="entry name" value="WH_DNA-bd_sf"/>
</dbReference>
<dbReference type="RefSeq" id="WP_311559848.1">
    <property type="nucleotide sequence ID" value="NZ_JAVREJ010000029.1"/>
</dbReference>
<evidence type="ECO:0000256" key="4">
    <source>
        <dbReference type="SAM" id="MobiDB-lite"/>
    </source>
</evidence>
<dbReference type="PANTHER" id="PTHR30136">
    <property type="entry name" value="HELIX-TURN-HELIX TRANSCRIPTIONAL REGULATOR, ICLR FAMILY"/>
    <property type="match status" value="1"/>
</dbReference>
<keyword evidence="1" id="KW-0805">Transcription regulation</keyword>
<keyword evidence="3" id="KW-0804">Transcription</keyword>
<sequence>MTAKLAAILTEFNRGSCYHLSDLARHAELPMSTAHRLVYELTDREWLTREPDGTFRHGPALERLTYDVPPEPTLQERGPHVVADLVEVLHRTVRLGVLDEMEISYIEKSPGYTPVTSFGPAARLPVHATALGKALLAFAPAETVRLATSGCLAAHTRRTLTRTDQLLQALHTVRHNGFATNHGELTINRRAIAVPVLDANGLAYAAVEVEVETISPVAVEEVLPALRLAAHALNRELHPHAHHRGARQHEQPPPIEQSASATG</sequence>
<dbReference type="SUPFAM" id="SSF46785">
    <property type="entry name" value="Winged helix' DNA-binding domain"/>
    <property type="match status" value="1"/>
</dbReference>
<accession>A0ABU2NHA1</accession>
<evidence type="ECO:0000313" key="6">
    <source>
        <dbReference type="EMBL" id="MDT0353336.1"/>
    </source>
</evidence>
<keyword evidence="7" id="KW-1185">Reference proteome</keyword>